<gene>
    <name evidence="2" type="ORF">ABE28_011580</name>
</gene>
<dbReference type="SUPFAM" id="SSF53067">
    <property type="entry name" value="Actin-like ATPase domain"/>
    <property type="match status" value="1"/>
</dbReference>
<sequence>MSNYLAFDIGGTEIKYGLLTESGDILEKGIFTTVRNSGEAILQAILAKVSLFPSLGGIALSAPGFVNNETGFIELGGAIKDFDGFNIKNYLEEVTKLPVTVENDVNCVALAEKWKGKAKDHQHFLCMTVGTGVGGAIFINDQLYRGVSFGAGEFGYMITHGAKSGAALKNTLSWNGSITGIRERYAARKGLQAADLTGLNIFQAYEAGDSIALLEVERFYDSLAIGIHNLYFLFNPSKILIGGAVSVREELIPELRRRVTSLNGYIKGDCIEACEWNNDAGMIGALYHHHQTYVQEGRNSHGRDGSGSVSDYQ</sequence>
<dbReference type="InterPro" id="IPR043129">
    <property type="entry name" value="ATPase_NBD"/>
</dbReference>
<dbReference type="EMBL" id="CP017080">
    <property type="protein sequence ID" value="AOH54992.1"/>
    <property type="molecule type" value="Genomic_DNA"/>
</dbReference>
<dbReference type="InterPro" id="IPR000600">
    <property type="entry name" value="ROK"/>
</dbReference>
<evidence type="ECO:0000313" key="3">
    <source>
        <dbReference type="Proteomes" id="UP000077926"/>
    </source>
</evidence>
<dbReference type="CDD" id="cd24068">
    <property type="entry name" value="ASKHA_NBD_ROK_FnNanK-like"/>
    <property type="match status" value="1"/>
</dbReference>
<evidence type="ECO:0000256" key="1">
    <source>
        <dbReference type="ARBA" id="ARBA00006479"/>
    </source>
</evidence>
<reference evidence="2 3" key="1">
    <citation type="submission" date="2016-08" db="EMBL/GenBank/DDBJ databases">
        <title>Complete genome sequence of Bacillus muralis G25-68, a strain with toxicity to nematodes.</title>
        <authorList>
            <person name="Zheng Z."/>
        </authorList>
    </citation>
    <scope>NUCLEOTIDE SEQUENCE [LARGE SCALE GENOMIC DNA]</scope>
    <source>
        <strain evidence="2 3">G25-68</strain>
    </source>
</reference>
<name>A0A1B3XP61_9BACI</name>
<accession>A0A1B3XP61</accession>
<dbReference type="Proteomes" id="UP000077926">
    <property type="component" value="Chromosome"/>
</dbReference>
<organism evidence="2 3">
    <name type="scientific">Peribacillus muralis</name>
    <dbReference type="NCBI Taxonomy" id="264697"/>
    <lineage>
        <taxon>Bacteria</taxon>
        <taxon>Bacillati</taxon>
        <taxon>Bacillota</taxon>
        <taxon>Bacilli</taxon>
        <taxon>Bacillales</taxon>
        <taxon>Bacillaceae</taxon>
        <taxon>Peribacillus</taxon>
    </lineage>
</organism>
<dbReference type="PANTHER" id="PTHR18964:SF165">
    <property type="entry name" value="BETA-GLUCOSIDE KINASE"/>
    <property type="match status" value="1"/>
</dbReference>
<dbReference type="OrthoDB" id="9795247at2"/>
<dbReference type="AlphaFoldDB" id="A0A1B3XP61"/>
<dbReference type="RefSeq" id="WP_064465067.1">
    <property type="nucleotide sequence ID" value="NZ_CP017080.1"/>
</dbReference>
<dbReference type="Pfam" id="PF00480">
    <property type="entry name" value="ROK"/>
    <property type="match status" value="1"/>
</dbReference>
<proteinExistence type="inferred from homology"/>
<keyword evidence="3" id="KW-1185">Reference proteome</keyword>
<dbReference type="Gene3D" id="3.30.420.40">
    <property type="match status" value="2"/>
</dbReference>
<dbReference type="KEGG" id="bmur:ABE28_011580"/>
<dbReference type="PANTHER" id="PTHR18964">
    <property type="entry name" value="ROK (REPRESSOR, ORF, KINASE) FAMILY"/>
    <property type="match status" value="1"/>
</dbReference>
<comment type="similarity">
    <text evidence="1">Belongs to the ROK (NagC/XylR) family.</text>
</comment>
<evidence type="ECO:0008006" key="4">
    <source>
        <dbReference type="Google" id="ProtNLM"/>
    </source>
</evidence>
<evidence type="ECO:0000313" key="2">
    <source>
        <dbReference type="EMBL" id="AOH54992.1"/>
    </source>
</evidence>
<protein>
    <recommendedName>
        <fullName evidence="4">Sugar kinase</fullName>
    </recommendedName>
</protein>
<dbReference type="STRING" id="264697.ABE28_011580"/>